<dbReference type="GO" id="GO:0005634">
    <property type="term" value="C:nucleus"/>
    <property type="evidence" value="ECO:0007669"/>
    <property type="project" value="TreeGrafter"/>
</dbReference>
<evidence type="ECO:0000313" key="3">
    <source>
        <dbReference type="Proteomes" id="UP001176961"/>
    </source>
</evidence>
<dbReference type="GO" id="GO:1990966">
    <property type="term" value="P:ATP generation from poly-ADP-D-ribose"/>
    <property type="evidence" value="ECO:0007669"/>
    <property type="project" value="TreeGrafter"/>
</dbReference>
<accession>A0AA36ME41</accession>
<proteinExistence type="predicted"/>
<name>A0AA36ME41_CYLNA</name>
<dbReference type="GO" id="GO:0006282">
    <property type="term" value="P:regulation of DNA repair"/>
    <property type="evidence" value="ECO:0007669"/>
    <property type="project" value="InterPro"/>
</dbReference>
<evidence type="ECO:0000259" key="1">
    <source>
        <dbReference type="Pfam" id="PF05028"/>
    </source>
</evidence>
<organism evidence="2 3">
    <name type="scientific">Cylicocyclus nassatus</name>
    <name type="common">Nematode worm</name>
    <dbReference type="NCBI Taxonomy" id="53992"/>
    <lineage>
        <taxon>Eukaryota</taxon>
        <taxon>Metazoa</taxon>
        <taxon>Ecdysozoa</taxon>
        <taxon>Nematoda</taxon>
        <taxon>Chromadorea</taxon>
        <taxon>Rhabditida</taxon>
        <taxon>Rhabditina</taxon>
        <taxon>Rhabditomorpha</taxon>
        <taxon>Strongyloidea</taxon>
        <taxon>Strongylidae</taxon>
        <taxon>Cylicocyclus</taxon>
    </lineage>
</organism>
<dbReference type="InterPro" id="IPR046372">
    <property type="entry name" value="PARG_cat_C"/>
</dbReference>
<gene>
    <name evidence="2" type="ORF">CYNAS_LOCUS21842</name>
</gene>
<dbReference type="EMBL" id="CATQJL010000326">
    <property type="protein sequence ID" value="CAJ0609859.1"/>
    <property type="molecule type" value="Genomic_DNA"/>
</dbReference>
<dbReference type="Proteomes" id="UP001176961">
    <property type="component" value="Unassembled WGS sequence"/>
</dbReference>
<dbReference type="GO" id="GO:0009225">
    <property type="term" value="P:nucleotide-sugar metabolic process"/>
    <property type="evidence" value="ECO:0007669"/>
    <property type="project" value="TreeGrafter"/>
</dbReference>
<feature type="domain" description="PARG catalytic Macro" evidence="1">
    <location>
        <begin position="62"/>
        <end position="97"/>
    </location>
</feature>
<evidence type="ECO:0000313" key="2">
    <source>
        <dbReference type="EMBL" id="CAJ0609859.1"/>
    </source>
</evidence>
<comment type="caution">
    <text evidence="2">The sequence shown here is derived from an EMBL/GenBank/DDBJ whole genome shotgun (WGS) entry which is preliminary data.</text>
</comment>
<dbReference type="GO" id="GO:0004649">
    <property type="term" value="F:poly(ADP-ribose) glycohydrolase activity"/>
    <property type="evidence" value="ECO:0007669"/>
    <property type="project" value="InterPro"/>
</dbReference>
<dbReference type="GO" id="GO:0005975">
    <property type="term" value="P:carbohydrate metabolic process"/>
    <property type="evidence" value="ECO:0007669"/>
    <property type="project" value="InterPro"/>
</dbReference>
<keyword evidence="3" id="KW-1185">Reference proteome</keyword>
<dbReference type="GO" id="GO:0005737">
    <property type="term" value="C:cytoplasm"/>
    <property type="evidence" value="ECO:0007669"/>
    <property type="project" value="TreeGrafter"/>
</dbReference>
<dbReference type="Pfam" id="PF05028">
    <property type="entry name" value="PARG_cat_C"/>
    <property type="match status" value="1"/>
</dbReference>
<dbReference type="AlphaFoldDB" id="A0AA36ME41"/>
<protein>
    <recommendedName>
        <fullName evidence="1">PARG catalytic Macro domain-containing protein</fullName>
    </recommendedName>
</protein>
<reference evidence="2" key="1">
    <citation type="submission" date="2023-07" db="EMBL/GenBank/DDBJ databases">
        <authorList>
            <consortium name="CYATHOMIX"/>
        </authorList>
    </citation>
    <scope>NUCLEOTIDE SEQUENCE</scope>
    <source>
        <strain evidence="2">N/A</strain>
    </source>
</reference>
<dbReference type="InterPro" id="IPR007724">
    <property type="entry name" value="Poly_GlycHdrlase"/>
</dbReference>
<sequence length="177" mass="19791">MSTNNKQPIVVHNNGCSVLSELVEAVRIRAFRNEQTIPSYWSNDSDEVGARTYTQDVIGSNVTGFWECGVSRYDKELRSLIQILAAAKAGRDMIYICDFYDVKYGSALVNLYDLLIQRKITVGALYKALISYEAYHSLMNSPTSSSLPGSANQKISVFNYITNYMTISSEIQKSQTA</sequence>
<dbReference type="PANTHER" id="PTHR12837">
    <property type="entry name" value="POLY ADP-RIBOSE GLYCOHYDROLASE"/>
    <property type="match status" value="1"/>
</dbReference>
<dbReference type="PANTHER" id="PTHR12837:SF0">
    <property type="entry name" value="POLY(ADP-RIBOSE) GLYCOHYDROLASE"/>
    <property type="match status" value="1"/>
</dbReference>